<feature type="domain" description="Peptidase S9 prolyl oligopeptidase catalytic" evidence="1">
    <location>
        <begin position="439"/>
        <end position="643"/>
    </location>
</feature>
<evidence type="ECO:0000313" key="2">
    <source>
        <dbReference type="EMBL" id="GIG75470.1"/>
    </source>
</evidence>
<reference evidence="2" key="1">
    <citation type="submission" date="2021-01" db="EMBL/GenBank/DDBJ databases">
        <title>Whole genome shotgun sequence of Planosporangium flavigriseum NBRC 105377.</title>
        <authorList>
            <person name="Komaki H."/>
            <person name="Tamura T."/>
        </authorList>
    </citation>
    <scope>NUCLEOTIDE SEQUENCE</scope>
    <source>
        <strain evidence="2">NBRC 105377</strain>
    </source>
</reference>
<dbReference type="GO" id="GO:0008236">
    <property type="term" value="F:serine-type peptidase activity"/>
    <property type="evidence" value="ECO:0007669"/>
    <property type="project" value="InterPro"/>
</dbReference>
<accession>A0A8J3LRJ2</accession>
<dbReference type="Gene3D" id="2.120.10.30">
    <property type="entry name" value="TolB, C-terminal domain"/>
    <property type="match status" value="1"/>
</dbReference>
<dbReference type="GO" id="GO:0006508">
    <property type="term" value="P:proteolysis"/>
    <property type="evidence" value="ECO:0007669"/>
    <property type="project" value="InterPro"/>
</dbReference>
<organism evidence="2 3">
    <name type="scientific">Planosporangium flavigriseum</name>
    <dbReference type="NCBI Taxonomy" id="373681"/>
    <lineage>
        <taxon>Bacteria</taxon>
        <taxon>Bacillati</taxon>
        <taxon>Actinomycetota</taxon>
        <taxon>Actinomycetes</taxon>
        <taxon>Micromonosporales</taxon>
        <taxon>Micromonosporaceae</taxon>
        <taxon>Planosporangium</taxon>
    </lineage>
</organism>
<evidence type="ECO:0000259" key="1">
    <source>
        <dbReference type="Pfam" id="PF00326"/>
    </source>
</evidence>
<dbReference type="SUPFAM" id="SSF69322">
    <property type="entry name" value="Tricorn protease domain 2"/>
    <property type="match status" value="1"/>
</dbReference>
<dbReference type="EMBL" id="BONU01000031">
    <property type="protein sequence ID" value="GIG75470.1"/>
    <property type="molecule type" value="Genomic_DNA"/>
</dbReference>
<dbReference type="Proteomes" id="UP000653674">
    <property type="component" value="Unassembled WGS sequence"/>
</dbReference>
<dbReference type="InterPro" id="IPR050585">
    <property type="entry name" value="Xaa-Pro_dipeptidyl-ppase/CocE"/>
</dbReference>
<sequence>MRDLPYGGWPSPISAADLARSGVTLGFVAAVGDEIWWEETRPAEGGRTAVARRSADGTVVDALPRPWNARTRVHEYGGRAWLPVPTADGPALLFTQWDDQRLYLLEDGAHAPRPLTPEPGEPGTLRYADLVLDLDRGEALCVREAHHDGRVTRHIVAVPLDGSAAADPTRVREVAGGSDFLAYPRVSPDGRRIAWIAWDHPRMPWDGTELRVADLDRGVATSVRPLLGGPEESVLQPEWVDDATLYAISDRSGWWNLYRVPVGDTREDGGQAQALCPREEEFAFPLWMLGRVSYAMLGDGRLAVLHGAGTYRLGILDPEGGALADLETPFTVWSSTLAVSAAGLVGVAASGQEPPTVVRVDPDSGAVERLRPALDRIPDPAYLPQPRSEALPGPHGRVVHAHIYPPRNPEAWAPEGEKPPYVVFVHGGPTGQSLPVLKLDIAYFTSRGIGVVDVDYGGSAGYGRAYRELLRGQWGVVDVEDCVAAAQALVDRGEADGARLAIRGGSAGGWTTLAALTSTAVFAAGTSYFGVAELLRFVQDTHDFESRYIDGLVGPLPESRDRYVQRAPLSHVNRLSCPVLLLQGSDDRVVPPSQSLMFRDALAAKGIPHAYLEFEGEQHGFRMESTIVAAHEAELSFYGQVLGFNPPGVPTLKLAGGESARENPGGKVS</sequence>
<keyword evidence="2" id="KW-0378">Hydrolase</keyword>
<dbReference type="SUPFAM" id="SSF53474">
    <property type="entry name" value="alpha/beta-Hydrolases"/>
    <property type="match status" value="1"/>
</dbReference>
<dbReference type="Gene3D" id="3.40.50.1820">
    <property type="entry name" value="alpha/beta hydrolase"/>
    <property type="match status" value="1"/>
</dbReference>
<keyword evidence="3" id="KW-1185">Reference proteome</keyword>
<dbReference type="PANTHER" id="PTHR43056">
    <property type="entry name" value="PEPTIDASE S9 PROLYL OLIGOPEPTIDASE"/>
    <property type="match status" value="1"/>
</dbReference>
<dbReference type="InterPro" id="IPR001375">
    <property type="entry name" value="Peptidase_S9_cat"/>
</dbReference>
<name>A0A8J3LRJ2_9ACTN</name>
<gene>
    <name evidence="2" type="ORF">Pfl04_38740</name>
</gene>
<dbReference type="Pfam" id="PF00326">
    <property type="entry name" value="Peptidase_S9"/>
    <property type="match status" value="1"/>
</dbReference>
<dbReference type="InterPro" id="IPR011042">
    <property type="entry name" value="6-blade_b-propeller_TolB-like"/>
</dbReference>
<dbReference type="AlphaFoldDB" id="A0A8J3LRJ2"/>
<dbReference type="RefSeq" id="WP_168079511.1">
    <property type="nucleotide sequence ID" value="NZ_BAAAQJ010000027.1"/>
</dbReference>
<protein>
    <submittedName>
        <fullName evidence="2">Acyl-peptide hydrolase</fullName>
    </submittedName>
</protein>
<evidence type="ECO:0000313" key="3">
    <source>
        <dbReference type="Proteomes" id="UP000653674"/>
    </source>
</evidence>
<dbReference type="InterPro" id="IPR029058">
    <property type="entry name" value="AB_hydrolase_fold"/>
</dbReference>
<dbReference type="PANTHER" id="PTHR43056:SF5">
    <property type="entry name" value="PEPTIDASE S9 PROLYL OLIGOPEPTIDASE CATALYTIC DOMAIN-CONTAINING PROTEIN"/>
    <property type="match status" value="1"/>
</dbReference>
<comment type="caution">
    <text evidence="2">The sequence shown here is derived from an EMBL/GenBank/DDBJ whole genome shotgun (WGS) entry which is preliminary data.</text>
</comment>
<proteinExistence type="predicted"/>